<name>A0A1I7XET2_HETBA</name>
<dbReference type="WBParaSite" id="Hba_15844">
    <property type="protein sequence ID" value="Hba_15844"/>
    <property type="gene ID" value="Hba_15844"/>
</dbReference>
<evidence type="ECO:0000313" key="2">
    <source>
        <dbReference type="WBParaSite" id="Hba_15844"/>
    </source>
</evidence>
<dbReference type="AlphaFoldDB" id="A0A1I7XET2"/>
<evidence type="ECO:0000313" key="1">
    <source>
        <dbReference type="Proteomes" id="UP000095283"/>
    </source>
</evidence>
<organism evidence="1 2">
    <name type="scientific">Heterorhabditis bacteriophora</name>
    <name type="common">Entomopathogenic nematode worm</name>
    <dbReference type="NCBI Taxonomy" id="37862"/>
    <lineage>
        <taxon>Eukaryota</taxon>
        <taxon>Metazoa</taxon>
        <taxon>Ecdysozoa</taxon>
        <taxon>Nematoda</taxon>
        <taxon>Chromadorea</taxon>
        <taxon>Rhabditida</taxon>
        <taxon>Rhabditina</taxon>
        <taxon>Rhabditomorpha</taxon>
        <taxon>Strongyloidea</taxon>
        <taxon>Heterorhabditidae</taxon>
        <taxon>Heterorhabditis</taxon>
    </lineage>
</organism>
<reference evidence="2" key="1">
    <citation type="submission" date="2016-11" db="UniProtKB">
        <authorList>
            <consortium name="WormBaseParasite"/>
        </authorList>
    </citation>
    <scope>IDENTIFICATION</scope>
</reference>
<sequence>MIRKATTVALSPSVANLLTAQRMLDLEEPLVKSSKKYPFFKTPRIGSRRIRNRLVQKQRYIHDGDRDEVAVVPAVFLTIVSHLMDSVRISLLLHWEASWRYGQSP</sequence>
<accession>A0A1I7XET2</accession>
<proteinExistence type="predicted"/>
<dbReference type="Proteomes" id="UP000095283">
    <property type="component" value="Unplaced"/>
</dbReference>
<keyword evidence="1" id="KW-1185">Reference proteome</keyword>
<protein>
    <submittedName>
        <fullName evidence="2">Uncharacterized protein</fullName>
    </submittedName>
</protein>